<dbReference type="InterPro" id="IPR051551">
    <property type="entry name" value="Autotransporter_adhesion"/>
</dbReference>
<dbReference type="InterPro" id="IPR036709">
    <property type="entry name" value="Autotransporte_beta_dom_sf"/>
</dbReference>
<reference evidence="4 5" key="1">
    <citation type="submission" date="2023-11" db="EMBL/GenBank/DDBJ databases">
        <authorList>
            <person name="Panchal A.K."/>
            <person name="Meaney J.S."/>
            <person name="Karas B.J."/>
            <person name="diCenzo G.C."/>
        </authorList>
    </citation>
    <scope>NUCLEOTIDE SEQUENCE [LARGE SCALE GENOMIC DNA]</scope>
    <source>
        <strain evidence="4 5">NZP2235</strain>
    </source>
</reference>
<dbReference type="Proteomes" id="UP001322481">
    <property type="component" value="Chromosome"/>
</dbReference>
<dbReference type="Gene3D" id="2.160.20.20">
    <property type="match status" value="2"/>
</dbReference>
<dbReference type="InterPro" id="IPR011050">
    <property type="entry name" value="Pectin_lyase_fold/virulence"/>
</dbReference>
<organism evidence="4 5">
    <name type="scientific">Mesorhizobium huakuii</name>
    <dbReference type="NCBI Taxonomy" id="28104"/>
    <lineage>
        <taxon>Bacteria</taxon>
        <taxon>Pseudomonadati</taxon>
        <taxon>Pseudomonadota</taxon>
        <taxon>Alphaproteobacteria</taxon>
        <taxon>Hyphomicrobiales</taxon>
        <taxon>Phyllobacteriaceae</taxon>
        <taxon>Mesorhizobium</taxon>
    </lineage>
</organism>
<proteinExistence type="predicted"/>
<dbReference type="InterPro" id="IPR012332">
    <property type="entry name" value="Autotransporter_pectin_lyase_C"/>
</dbReference>
<dbReference type="InterPro" id="IPR013425">
    <property type="entry name" value="Autotrns_rpt"/>
</dbReference>
<dbReference type="NCBIfam" id="TIGR01414">
    <property type="entry name" value="autotrans_barl"/>
    <property type="match status" value="1"/>
</dbReference>
<accession>A0ABZ0VXC9</accession>
<feature type="signal peptide" evidence="2">
    <location>
        <begin position="1"/>
        <end position="41"/>
    </location>
</feature>
<dbReference type="Gene3D" id="2.40.128.130">
    <property type="entry name" value="Autotransporter beta-domain"/>
    <property type="match status" value="1"/>
</dbReference>
<evidence type="ECO:0000259" key="3">
    <source>
        <dbReference type="PROSITE" id="PS51208"/>
    </source>
</evidence>
<dbReference type="SUPFAM" id="SSF103515">
    <property type="entry name" value="Autotransporter"/>
    <property type="match status" value="1"/>
</dbReference>
<dbReference type="InterPro" id="IPR043990">
    <property type="entry name" value="AC_1"/>
</dbReference>
<dbReference type="NCBIfam" id="TIGR02601">
    <property type="entry name" value="autotrns_rpt"/>
    <property type="match status" value="6"/>
</dbReference>
<evidence type="ECO:0000313" key="5">
    <source>
        <dbReference type="Proteomes" id="UP001322481"/>
    </source>
</evidence>
<evidence type="ECO:0000256" key="2">
    <source>
        <dbReference type="SAM" id="SignalP"/>
    </source>
</evidence>
<protein>
    <submittedName>
        <fullName evidence="4">Autotransporter outer membrane beta-barrel domain-containing protein</fullName>
    </submittedName>
</protein>
<keyword evidence="1 2" id="KW-0732">Signal</keyword>
<dbReference type="Pfam" id="PF12951">
    <property type="entry name" value="PATR"/>
    <property type="match status" value="8"/>
</dbReference>
<sequence>MKSSNGTVALSMAGRFLGSERPSALAALTVALALSTAPAWADGGNGAAAGAGQGGVDGSLPSAMGQNAANGATAGGGGGGIDLTTGNGAAGGSGGTAITFNDPNGVSGPAGTTGQVISASGTISTSVSGGTGGPGSNGVSGVVRGGGGGGGGVGISATADTVVTGSGSVKGGSGGVGGSSSNGGGGGGGVGVFSSASVTIEAGGSVTGGVGGRGNSQAGGGGGAAAIVLTGGGTVENSGNLLGGTGGTSILGGGGDGGAGVLVLSGGTVFNGTGATILGGTGGQAGAAGTAGDGGAGIKGANIAIINAGTIGGGAVGAGGGTPLAGKAIQFTGGVNSLEIRAGSTISGNVVAFSTADTFKLGGDTSASFDVSQIGPGAKYDGFGLYEKTGNSTWTLTGTTTAVTPWTLSGGVLQISSDSNLGAASGNLTFDGGTLRTTASFTTSRNVLINSTGAFDTAAGTQLDVSGKVTGTGTLVKNGAGTLNVTSYSNSYTGGNIVNGGTLAGNTVAIRGDILNNGAVSFLDLGPNTFSGNISGTGSLDVEGIGTLTLTGTNTHSGGSKIGVGKSVSVASDKNLGAATGLLTLDGGELQATASFAMSRDINLTPAYGYFRTATGVTLSVGGQLGGLGGLYKEGAGTMILTGNSTYSGRTTVDGGKLVVEGSLGNTETTVNSGGTLGGSGSIGGSVIVADGAVLAPGSSPGALTVGSLILSSGSTLDYELGQAGIVGGGVNDLIDVAGNLTLDGTLNITDVGGFGPGIYRLINFGGMLTDNGLELGNLPVGVTAADLTVQTSVANQVNLISSVGTDLLFWDGDAAGNANNDLVDGGNGIWTATSPNWTTSTGLVNGAMKPQPGFAVFQTLGGLVTADDSAGTLAVTGMQFAADGYRIEGDAITLAGAGGDSIIRVGYGSAAGAGYTATIASVLTGASSLTKTDAGTLVLSGANTYTGGTTVLGGVLSVSADNNLGAAAGALTLSGGTLRNTAAFSSARDVTLSVAGGIFDTVADLTLSGAISGAGSLAKTGTGTLALTADNSYIGGTTITSGTLQLGNGGASGSISGNVVNNGTLAFNRSNAMTLAGAISGSGTVMQQGSGSTTLTGANSYSGGTTITGGKLIGQASSFGTGGIFDNAALVFDQPADAIFAAVISGSGSLTKTGLGNLNLTGTNTLNGATSIEAGKLSVNGSLANSTVAILDGGALGGNGTVGTTTLQAGGVIAPGNSIGTLTVNGNYVGAGGTLEIEAMLGGDTSSADKLVITGDTSGATNVKVIPLGGGGAQTSDGIKIVDVGGISAGTFSLQGDYVFQGDQAVVAGAYAYRLYQNGISTPADGDWYLRSALINAVDPGGPTSPLYSPALPVYEAYAGVLQSFTRLGTLQQRVGNRSWSGADPSATGDNVGGGSPIWGRIEAAHSAFDPGTSTTGADYDADLWRLQAGLDVLLSETQSGSVVGGLTVHYGTVKSDVSSAFGLGSIDATGYGFGGTLTWYGKNGFYIDTQADLTWFNSDLSSTTLGRTLAKGNNGFGYGLGIEAGRKIALQGNWSLTPQAQLSYASVDFDSFTDPYGALVSNGVSNSLIGRLGLSADYESQWKDKAGQTSRSHVYGIANLYHDFLDGTDADVSDVAISSKTQALWGGLGLGGSLSWADDRYAVHGEVLARSSLQDFGDSYAVGGSVGFKVKW</sequence>
<dbReference type="Pfam" id="PF18883">
    <property type="entry name" value="AC_1"/>
    <property type="match status" value="1"/>
</dbReference>
<keyword evidence="5" id="KW-1185">Reference proteome</keyword>
<dbReference type="PANTHER" id="PTHR35037:SF3">
    <property type="entry name" value="C-TERMINAL REGION OF AIDA-LIKE PROTEIN"/>
    <property type="match status" value="1"/>
</dbReference>
<name>A0ABZ0VXC9_9HYPH</name>
<dbReference type="SMART" id="SM00869">
    <property type="entry name" value="Autotransporter"/>
    <property type="match status" value="1"/>
</dbReference>
<dbReference type="PANTHER" id="PTHR35037">
    <property type="entry name" value="C-TERMINAL REGION OF AIDA-LIKE PROTEIN"/>
    <property type="match status" value="1"/>
</dbReference>
<dbReference type="PROSITE" id="PS51208">
    <property type="entry name" value="AUTOTRANSPORTER"/>
    <property type="match status" value="1"/>
</dbReference>
<dbReference type="EMBL" id="CP139858">
    <property type="protein sequence ID" value="WQC00935.1"/>
    <property type="molecule type" value="Genomic_DNA"/>
</dbReference>
<gene>
    <name evidence="4" type="ORF">U0R22_005146</name>
</gene>
<dbReference type="InterPro" id="IPR006315">
    <property type="entry name" value="OM_autotransptr_brl_dom"/>
</dbReference>
<dbReference type="RefSeq" id="WP_322415730.1">
    <property type="nucleotide sequence ID" value="NZ_CP139858.1"/>
</dbReference>
<evidence type="ECO:0000313" key="4">
    <source>
        <dbReference type="EMBL" id="WQC00935.1"/>
    </source>
</evidence>
<dbReference type="InterPro" id="IPR005546">
    <property type="entry name" value="Autotransporte_beta"/>
</dbReference>
<feature type="chain" id="PRO_5046566960" evidence="2">
    <location>
        <begin position="42"/>
        <end position="1674"/>
    </location>
</feature>
<feature type="domain" description="Autotransporter" evidence="3">
    <location>
        <begin position="1392"/>
        <end position="1674"/>
    </location>
</feature>
<dbReference type="CDD" id="cd01344">
    <property type="entry name" value="PL2_Passenger_AT"/>
    <property type="match status" value="1"/>
</dbReference>
<evidence type="ECO:0000256" key="1">
    <source>
        <dbReference type="ARBA" id="ARBA00022729"/>
    </source>
</evidence>
<dbReference type="SUPFAM" id="SSF51126">
    <property type="entry name" value="Pectin lyase-like"/>
    <property type="match status" value="4"/>
</dbReference>